<dbReference type="EMBL" id="QSCS01000024">
    <property type="protein sequence ID" value="RGY24057.1"/>
    <property type="molecule type" value="Genomic_DNA"/>
</dbReference>
<sequence>MATKSSIHIKPCRIASSEAHNRRTAEYMRNIGESRIYVVPELSTDNEQWINPDFGTPELRTHYNNIKQMVKEKTGRAMQEKERERKGKNGKIIKVAGCSPIREGVLLIRPDTTLTDVRKFGEECQRRWGITPLQIFLHKDEGHWLNGQPEAEDKESFQIGGRWFKPNYHAHIVFDWMNHETGKSRKLNDEDMATMQTLASDILLMERGQAKAVTGKEHLERNDFIIKKQKAELQRIEETKRHKEQQVSLAEQELKQVKAEIRTDKLKSAATDVATAITSGVGSLFGSGKLKDLEQANESLRYEISKRDKSIDDLKVQMQQMQEQYGRQIRNLQGVHNQELEAKDKEISRLSTILEKAFCWFPLLKEMLRMEKLCYVIGFTKGMVDSLLYKREAIRCSGKIYSEEYRRRFEIKNATFKIEQSPVDGNKLVLTINRQPIGEWFKEQWEILRQGLRQFAEEPPKSRGMKL</sequence>
<reference evidence="2 3" key="1">
    <citation type="submission" date="2018-08" db="EMBL/GenBank/DDBJ databases">
        <title>A genome reference for cultivated species of the human gut microbiota.</title>
        <authorList>
            <person name="Zou Y."/>
            <person name="Xue W."/>
            <person name="Luo G."/>
        </authorList>
    </citation>
    <scope>NUCLEOTIDE SEQUENCE [LARGE SCALE GENOMIC DNA]</scope>
    <source>
        <strain evidence="2 3">OF02-6LB</strain>
    </source>
</reference>
<dbReference type="RefSeq" id="WP_117859760.1">
    <property type="nucleotide sequence ID" value="NZ_QSCQ01000024.1"/>
</dbReference>
<evidence type="ECO:0000313" key="3">
    <source>
        <dbReference type="Proteomes" id="UP000284431"/>
    </source>
</evidence>
<dbReference type="AlphaFoldDB" id="A0A413IZ78"/>
<proteinExistence type="predicted"/>
<feature type="coiled-coil region" evidence="1">
    <location>
        <begin position="226"/>
        <end position="267"/>
    </location>
</feature>
<feature type="coiled-coil region" evidence="1">
    <location>
        <begin position="304"/>
        <end position="331"/>
    </location>
</feature>
<gene>
    <name evidence="2" type="ORF">DXA49_14600</name>
</gene>
<comment type="caution">
    <text evidence="2">The sequence shown here is derived from an EMBL/GenBank/DDBJ whole genome shotgun (WGS) entry which is preliminary data.</text>
</comment>
<keyword evidence="1" id="KW-0175">Coiled coil</keyword>
<name>A0A413IZ78_9BACE</name>
<organism evidence="2 3">
    <name type="scientific">Bacteroides caccae</name>
    <dbReference type="NCBI Taxonomy" id="47678"/>
    <lineage>
        <taxon>Bacteria</taxon>
        <taxon>Pseudomonadati</taxon>
        <taxon>Bacteroidota</taxon>
        <taxon>Bacteroidia</taxon>
        <taxon>Bacteroidales</taxon>
        <taxon>Bacteroidaceae</taxon>
        <taxon>Bacteroides</taxon>
    </lineage>
</organism>
<evidence type="ECO:0000256" key="1">
    <source>
        <dbReference type="SAM" id="Coils"/>
    </source>
</evidence>
<dbReference type="Proteomes" id="UP000284431">
    <property type="component" value="Unassembled WGS sequence"/>
</dbReference>
<protein>
    <submittedName>
        <fullName evidence="2">Mobilization protein</fullName>
    </submittedName>
</protein>
<accession>A0A413IZ78</accession>
<evidence type="ECO:0000313" key="2">
    <source>
        <dbReference type="EMBL" id="RGY24057.1"/>
    </source>
</evidence>